<protein>
    <submittedName>
        <fullName evidence="2">Uncharacterized protein</fullName>
    </submittedName>
</protein>
<evidence type="ECO:0000313" key="3">
    <source>
        <dbReference type="Proteomes" id="UP000281406"/>
    </source>
</evidence>
<feature type="region of interest" description="Disordered" evidence="1">
    <location>
        <begin position="19"/>
        <end position="75"/>
    </location>
</feature>
<name>A0A3N0XTV3_ANAGA</name>
<proteinExistence type="predicted"/>
<keyword evidence="3" id="KW-1185">Reference proteome</keyword>
<evidence type="ECO:0000313" key="2">
    <source>
        <dbReference type="EMBL" id="ROJ33198.1"/>
    </source>
</evidence>
<dbReference type="Proteomes" id="UP000281406">
    <property type="component" value="Unassembled WGS sequence"/>
</dbReference>
<dbReference type="AlphaFoldDB" id="A0A3N0XTV3"/>
<sequence length="75" mass="7996">MKRLKRTRVDRVKDWIFFSDQGQQPAAGADQVDRAAAAGASAGGATASPSPGKQPSTGERKPKKEAKDKDKCILL</sequence>
<accession>A0A3N0XTV3</accession>
<feature type="compositionally biased region" description="Low complexity" evidence="1">
    <location>
        <begin position="20"/>
        <end position="51"/>
    </location>
</feature>
<evidence type="ECO:0000256" key="1">
    <source>
        <dbReference type="SAM" id="MobiDB-lite"/>
    </source>
</evidence>
<reference evidence="2 3" key="1">
    <citation type="submission" date="2018-10" db="EMBL/GenBank/DDBJ databases">
        <title>Genome assembly for a Yunnan-Guizhou Plateau 3E fish, Anabarilius grahami (Regan), and its evolutionary and genetic applications.</title>
        <authorList>
            <person name="Jiang W."/>
        </authorList>
    </citation>
    <scope>NUCLEOTIDE SEQUENCE [LARGE SCALE GENOMIC DNA]</scope>
    <source>
        <strain evidence="2">AG-KIZ</strain>
        <tissue evidence="2">Muscle</tissue>
    </source>
</reference>
<gene>
    <name evidence="2" type="ORF">DPX16_18020</name>
</gene>
<comment type="caution">
    <text evidence="2">The sequence shown here is derived from an EMBL/GenBank/DDBJ whole genome shotgun (WGS) entry which is preliminary data.</text>
</comment>
<dbReference type="EMBL" id="RJVU01061675">
    <property type="protein sequence ID" value="ROJ33198.1"/>
    <property type="molecule type" value="Genomic_DNA"/>
</dbReference>
<feature type="compositionally biased region" description="Basic and acidic residues" evidence="1">
    <location>
        <begin position="58"/>
        <end position="75"/>
    </location>
</feature>
<organism evidence="2 3">
    <name type="scientific">Anabarilius grahami</name>
    <name type="common">Kanglang fish</name>
    <name type="synonym">Barilius grahami</name>
    <dbReference type="NCBI Taxonomy" id="495550"/>
    <lineage>
        <taxon>Eukaryota</taxon>
        <taxon>Metazoa</taxon>
        <taxon>Chordata</taxon>
        <taxon>Craniata</taxon>
        <taxon>Vertebrata</taxon>
        <taxon>Euteleostomi</taxon>
        <taxon>Actinopterygii</taxon>
        <taxon>Neopterygii</taxon>
        <taxon>Teleostei</taxon>
        <taxon>Ostariophysi</taxon>
        <taxon>Cypriniformes</taxon>
        <taxon>Xenocyprididae</taxon>
        <taxon>Xenocypridinae</taxon>
        <taxon>Xenocypridinae incertae sedis</taxon>
        <taxon>Anabarilius</taxon>
    </lineage>
</organism>